<accession>A0A9P6DB13</accession>
<sequence length="248" mass="27053">MTEHENRTNTENQGQGLLSQDQSTLDITIAEKCLTIIQNFHGGQCDKVSALIQLQKIIPHESDESASYLVALQFYIKMLNSFEQLCNAGSTASGGPDVRSAGTNRGELIKNEGAEANIAAQALATKHTHSPSEDDTSTLRRKLNTASLPWVINNELDPPALTNCNIKGSKASLTNSACCPQFPDTQWTNLLSGKSVNLNDVLINSIEILVNNVSKPAQTVNTHGKWVIAWDQAVITSLYVFPHRVEEL</sequence>
<organism evidence="1 2">
    <name type="scientific">Pleurotus eryngii</name>
    <name type="common">Boletus of the steppes</name>
    <dbReference type="NCBI Taxonomy" id="5323"/>
    <lineage>
        <taxon>Eukaryota</taxon>
        <taxon>Fungi</taxon>
        <taxon>Dikarya</taxon>
        <taxon>Basidiomycota</taxon>
        <taxon>Agaricomycotina</taxon>
        <taxon>Agaricomycetes</taxon>
        <taxon>Agaricomycetidae</taxon>
        <taxon>Agaricales</taxon>
        <taxon>Pleurotineae</taxon>
        <taxon>Pleurotaceae</taxon>
        <taxon>Pleurotus</taxon>
    </lineage>
</organism>
<gene>
    <name evidence="1" type="ORF">BDN71DRAFT_1427890</name>
</gene>
<proteinExistence type="predicted"/>
<name>A0A9P6DB13_PLEER</name>
<evidence type="ECO:0000313" key="2">
    <source>
        <dbReference type="Proteomes" id="UP000807025"/>
    </source>
</evidence>
<dbReference type="OrthoDB" id="2355984at2759"/>
<protein>
    <submittedName>
        <fullName evidence="1">Uncharacterized protein</fullName>
    </submittedName>
</protein>
<keyword evidence="2" id="KW-1185">Reference proteome</keyword>
<comment type="caution">
    <text evidence="1">The sequence shown here is derived from an EMBL/GenBank/DDBJ whole genome shotgun (WGS) entry which is preliminary data.</text>
</comment>
<dbReference type="EMBL" id="MU154530">
    <property type="protein sequence ID" value="KAF9499926.1"/>
    <property type="molecule type" value="Genomic_DNA"/>
</dbReference>
<dbReference type="Proteomes" id="UP000807025">
    <property type="component" value="Unassembled WGS sequence"/>
</dbReference>
<dbReference type="AlphaFoldDB" id="A0A9P6DB13"/>
<evidence type="ECO:0000313" key="1">
    <source>
        <dbReference type="EMBL" id="KAF9499926.1"/>
    </source>
</evidence>
<reference evidence="1" key="1">
    <citation type="submission" date="2020-11" db="EMBL/GenBank/DDBJ databases">
        <authorList>
            <consortium name="DOE Joint Genome Institute"/>
            <person name="Ahrendt S."/>
            <person name="Riley R."/>
            <person name="Andreopoulos W."/>
            <person name="Labutti K."/>
            <person name="Pangilinan J."/>
            <person name="Ruiz-Duenas F.J."/>
            <person name="Barrasa J.M."/>
            <person name="Sanchez-Garcia M."/>
            <person name="Camarero S."/>
            <person name="Miyauchi S."/>
            <person name="Serrano A."/>
            <person name="Linde D."/>
            <person name="Babiker R."/>
            <person name="Drula E."/>
            <person name="Ayuso-Fernandez I."/>
            <person name="Pacheco R."/>
            <person name="Padilla G."/>
            <person name="Ferreira P."/>
            <person name="Barriuso J."/>
            <person name="Kellner H."/>
            <person name="Castanera R."/>
            <person name="Alfaro M."/>
            <person name="Ramirez L."/>
            <person name="Pisabarro A.G."/>
            <person name="Kuo A."/>
            <person name="Tritt A."/>
            <person name="Lipzen A."/>
            <person name="He G."/>
            <person name="Yan M."/>
            <person name="Ng V."/>
            <person name="Cullen D."/>
            <person name="Martin F."/>
            <person name="Rosso M.-N."/>
            <person name="Henrissat B."/>
            <person name="Hibbett D."/>
            <person name="Martinez A.T."/>
            <person name="Grigoriev I.V."/>
        </authorList>
    </citation>
    <scope>NUCLEOTIDE SEQUENCE</scope>
    <source>
        <strain evidence="1">ATCC 90797</strain>
    </source>
</reference>